<gene>
    <name evidence="1" type="ORF">PR048_011533</name>
</gene>
<evidence type="ECO:0000313" key="2">
    <source>
        <dbReference type="Proteomes" id="UP001159363"/>
    </source>
</evidence>
<dbReference type="Proteomes" id="UP001159363">
    <property type="component" value="Chromosome X"/>
</dbReference>
<sequence>MRKGTKSSLQSGLEQGTSTSQSCLARPETYIEVCDQHIAYLNSHYSLAFVVFDGYSIAPSTKDGKYMRWAGKTPSNVFEVQEHNQVCSPQNEFLAFPVKETRLINLLTCCLQVSGYQVLQRHAEAHRLIVGLSTAIKMSKSVGELSLSKRMLLGRDKFTAGKYANYKAMSHSLCPL</sequence>
<protein>
    <submittedName>
        <fullName evidence="1">Uncharacterized protein</fullName>
    </submittedName>
</protein>
<accession>A0ABQ9HMK9</accession>
<comment type="caution">
    <text evidence="1">The sequence shown here is derived from an EMBL/GenBank/DDBJ whole genome shotgun (WGS) entry which is preliminary data.</text>
</comment>
<keyword evidence="2" id="KW-1185">Reference proteome</keyword>
<proteinExistence type="predicted"/>
<name>A0ABQ9HMK9_9NEOP</name>
<reference evidence="1 2" key="1">
    <citation type="submission" date="2023-02" db="EMBL/GenBank/DDBJ databases">
        <title>LHISI_Scaffold_Assembly.</title>
        <authorList>
            <person name="Stuart O.P."/>
            <person name="Cleave R."/>
            <person name="Magrath M.J.L."/>
            <person name="Mikheyev A.S."/>
        </authorList>
    </citation>
    <scope>NUCLEOTIDE SEQUENCE [LARGE SCALE GENOMIC DNA]</scope>
    <source>
        <strain evidence="1">Daus_M_001</strain>
        <tissue evidence="1">Leg muscle</tissue>
    </source>
</reference>
<organism evidence="1 2">
    <name type="scientific">Dryococelus australis</name>
    <dbReference type="NCBI Taxonomy" id="614101"/>
    <lineage>
        <taxon>Eukaryota</taxon>
        <taxon>Metazoa</taxon>
        <taxon>Ecdysozoa</taxon>
        <taxon>Arthropoda</taxon>
        <taxon>Hexapoda</taxon>
        <taxon>Insecta</taxon>
        <taxon>Pterygota</taxon>
        <taxon>Neoptera</taxon>
        <taxon>Polyneoptera</taxon>
        <taxon>Phasmatodea</taxon>
        <taxon>Verophasmatodea</taxon>
        <taxon>Anareolatae</taxon>
        <taxon>Phasmatidae</taxon>
        <taxon>Eurycanthinae</taxon>
        <taxon>Dryococelus</taxon>
    </lineage>
</organism>
<evidence type="ECO:0000313" key="1">
    <source>
        <dbReference type="EMBL" id="KAJ8885336.1"/>
    </source>
</evidence>
<dbReference type="EMBL" id="JARBHB010000004">
    <property type="protein sequence ID" value="KAJ8885336.1"/>
    <property type="molecule type" value="Genomic_DNA"/>
</dbReference>